<dbReference type="Pfam" id="PF00034">
    <property type="entry name" value="Cytochrom_C"/>
    <property type="match status" value="1"/>
</dbReference>
<dbReference type="InterPro" id="IPR011041">
    <property type="entry name" value="Quinoprot_gluc/sorb_DH_b-prop"/>
</dbReference>
<evidence type="ECO:0000259" key="5">
    <source>
        <dbReference type="PROSITE" id="PS51007"/>
    </source>
</evidence>
<feature type="domain" description="Cytochrome c" evidence="5">
    <location>
        <begin position="958"/>
        <end position="1090"/>
    </location>
</feature>
<dbReference type="GO" id="GO:0046872">
    <property type="term" value="F:metal ion binding"/>
    <property type="evidence" value="ECO:0007669"/>
    <property type="project" value="UniProtKB-KW"/>
</dbReference>
<keyword evidence="3 4" id="KW-0408">Iron</keyword>
<dbReference type="InterPro" id="IPR036909">
    <property type="entry name" value="Cyt_c-like_dom_sf"/>
</dbReference>
<dbReference type="InterPro" id="IPR011042">
    <property type="entry name" value="6-blade_b-propeller_TolB-like"/>
</dbReference>
<dbReference type="Gene3D" id="1.10.760.10">
    <property type="entry name" value="Cytochrome c-like domain"/>
    <property type="match status" value="1"/>
</dbReference>
<dbReference type="PANTHER" id="PTHR33546">
    <property type="entry name" value="LARGE, MULTIFUNCTIONAL SECRETED PROTEIN-RELATED"/>
    <property type="match status" value="1"/>
</dbReference>
<dbReference type="NCBIfam" id="TIGR02604">
    <property type="entry name" value="Piru_Ver_Nterm"/>
    <property type="match status" value="1"/>
</dbReference>
<dbReference type="AlphaFoldDB" id="K5CXL3"/>
<keyword evidence="2 4" id="KW-0479">Metal-binding</keyword>
<proteinExistence type="predicted"/>
<dbReference type="PATRIC" id="fig|993517.3.peg.6376"/>
<name>K5CXL3_RHOBT</name>
<protein>
    <submittedName>
        <fullName evidence="6">Membrane-bound dehydrogenase domain protein</fullName>
    </submittedName>
</protein>
<dbReference type="InterPro" id="IPR055557">
    <property type="entry name" value="DUF7133"/>
</dbReference>
<evidence type="ECO:0000313" key="6">
    <source>
        <dbReference type="EMBL" id="EKJ98826.1"/>
    </source>
</evidence>
<dbReference type="SUPFAM" id="SSF50952">
    <property type="entry name" value="Soluble quinoprotein glucose dehydrogenase"/>
    <property type="match status" value="1"/>
</dbReference>
<evidence type="ECO:0000313" key="7">
    <source>
        <dbReference type="Proteomes" id="UP000007993"/>
    </source>
</evidence>
<dbReference type="Pfam" id="PF23500">
    <property type="entry name" value="DUF7133"/>
    <property type="match status" value="1"/>
</dbReference>
<gene>
    <name evidence="6" type="ORF">RBSH_05884</name>
</gene>
<dbReference type="GO" id="GO:0020037">
    <property type="term" value="F:heme binding"/>
    <property type="evidence" value="ECO:0007669"/>
    <property type="project" value="InterPro"/>
</dbReference>
<organism evidence="6 7">
    <name type="scientific">Rhodopirellula baltica SH28</name>
    <dbReference type="NCBI Taxonomy" id="993517"/>
    <lineage>
        <taxon>Bacteria</taxon>
        <taxon>Pseudomonadati</taxon>
        <taxon>Planctomycetota</taxon>
        <taxon>Planctomycetia</taxon>
        <taxon>Pirellulales</taxon>
        <taxon>Pirellulaceae</taxon>
        <taxon>Rhodopirellula</taxon>
    </lineage>
</organism>
<accession>K5CXL3</accession>
<comment type="caution">
    <text evidence="6">The sequence shown here is derived from an EMBL/GenBank/DDBJ whole genome shotgun (WGS) entry which is preliminary data.</text>
</comment>
<keyword evidence="1 4" id="KW-0349">Heme</keyword>
<reference evidence="6 7" key="1">
    <citation type="journal article" date="2013" name="Mar. Genomics">
        <title>Expression of sulfatases in Rhodopirellula baltica and the diversity of sulfatases in the genus Rhodopirellula.</title>
        <authorList>
            <person name="Wegner C.E."/>
            <person name="Richter-Heitmann T."/>
            <person name="Klindworth A."/>
            <person name="Klockow C."/>
            <person name="Richter M."/>
            <person name="Achstetter T."/>
            <person name="Glockner F.O."/>
            <person name="Harder J."/>
        </authorList>
    </citation>
    <scope>NUCLEOTIDE SEQUENCE [LARGE SCALE GENOMIC DNA]</scope>
    <source>
        <strain evidence="6 7">SH28</strain>
    </source>
</reference>
<evidence type="ECO:0000256" key="1">
    <source>
        <dbReference type="ARBA" id="ARBA00022617"/>
    </source>
</evidence>
<dbReference type="InterPro" id="IPR013428">
    <property type="entry name" value="Membrane-bound_put_N"/>
</dbReference>
<dbReference type="GO" id="GO:0009055">
    <property type="term" value="F:electron transfer activity"/>
    <property type="evidence" value="ECO:0007669"/>
    <property type="project" value="InterPro"/>
</dbReference>
<dbReference type="InterPro" id="IPR013427">
    <property type="entry name" value="Haem-bd_dom_put"/>
</dbReference>
<dbReference type="PROSITE" id="PS51007">
    <property type="entry name" value="CYTC"/>
    <property type="match status" value="1"/>
</dbReference>
<evidence type="ECO:0000256" key="4">
    <source>
        <dbReference type="PROSITE-ProRule" id="PRU00433"/>
    </source>
</evidence>
<dbReference type="EMBL" id="AMCW01000168">
    <property type="protein sequence ID" value="EKJ98826.1"/>
    <property type="molecule type" value="Genomic_DNA"/>
</dbReference>
<dbReference type="NCBIfam" id="TIGR02603">
    <property type="entry name" value="CxxCH_TIGR02603"/>
    <property type="match status" value="1"/>
</dbReference>
<dbReference type="Proteomes" id="UP000007993">
    <property type="component" value="Unassembled WGS sequence"/>
</dbReference>
<dbReference type="InterPro" id="IPR009056">
    <property type="entry name" value="Cyt_c-like_dom"/>
</dbReference>
<evidence type="ECO:0000256" key="3">
    <source>
        <dbReference type="ARBA" id="ARBA00023004"/>
    </source>
</evidence>
<evidence type="ECO:0000256" key="2">
    <source>
        <dbReference type="ARBA" id="ARBA00022723"/>
    </source>
</evidence>
<dbReference type="Gene3D" id="2.120.10.30">
    <property type="entry name" value="TolB, C-terminal domain"/>
    <property type="match status" value="1"/>
</dbReference>
<dbReference type="SUPFAM" id="SSF46626">
    <property type="entry name" value="Cytochrome c"/>
    <property type="match status" value="1"/>
</dbReference>
<dbReference type="PANTHER" id="PTHR33546:SF1">
    <property type="entry name" value="LARGE, MULTIFUNCTIONAL SECRETED PROTEIN"/>
    <property type="match status" value="1"/>
</dbReference>
<sequence>MFETKMTSMFYVDHAKIARVGTQLGGAQQTPKSRQTREWTWVSCLFTFVVLGLPAAADDFPTPINTEPLAELNADGKLAGPPLLSPREAADSLEMPEGFTATVFASEPDVQNPIDLAWDRKGQLWVAENYTYGQRGVSWRDDQRDRVLVFKDENLDGVAESRSVFLDSVQHLTSVEVGRGGVWLMCPPQLLFVPDADGDAVPDGPPQVILDGFTIAEQNYHNLANGLRFGPDGWLYGRCGGSCPGRIGLPGTPDAERTALEGGIWRYNVDTRHFEVLCHGTTNPWGHDFDRNGELFFINTVNGHLWHGIHGAHFHRPFTLDPNPNAYELIDQHADHYHFDTSGKWQDSRDGAANDYGGGHAHVGMMIYQESTWPTEYQDDLYTLNFHGRRVNRERLEPQGTGYVGKHEKDLFLSDDVWFRGMEMSAGPDGNVIVLDWADLGECHEHSGVHRSSGRIFQIRYEAGTPDDVADRLTKLNESGINVEQTIAFQLGDDRWFSHQSRLQVAEAVASGADASELNAELVKWFQDYDSTDPQQRLRMLWTLNVSEGLTRKTLLEGVADPSPHVRAWCFRLMAQHWPIDDVFGPTSASVAAEEKVHDEYRAYSSDFLSHAEADVASVRLTLASILQRLPLGSRGDLADFLTELDSGIADADDHNQGLMIWYGLMSSAEKHPDELLFGGEQCQIPTTTRLISRALAERVDQHPKEFSRLVTSVTRRLRGDHDLDGKPNVACAEAFLDGVSAGIVGVRKAERPEDWSDFQTVLSAHEELQTKHSETLRKLNTLFGEGQSVGEMAMIAGDANADVLERLAAVRGLIETRGADDAIADSYIVRLAMPLIKDPRVNAKLAPALSTIELPEVGSLLLDNLNRFRAPRRSGVVGLLCSRDVFVDVLLTAIEQKKRPKDILTASHVRTILSLENDALTERVENVWGRIKDTPDDRKQEIDRWTQSLTRERLSQADLPAGRALFQTACANCHQLFGTGNKVGPDLTGAQRSDLGYLLHNIIDPDSVVGADYRATKIVTVDGRLLVGLVTQRTRQTTTIVAADQTWVLPNDDIELESLTEQSPMPSGLLQPMTEQQVVDLIGYLQSPTQVALPDGK</sequence>